<dbReference type="EMBL" id="CP008876">
    <property type="protein sequence ID" value="AIF65274.1"/>
    <property type="molecule type" value="Genomic_DNA"/>
</dbReference>
<gene>
    <name evidence="1" type="ORF">GZ22_00485</name>
</gene>
<dbReference type="Pfam" id="PF11514">
    <property type="entry name" value="DUF3219"/>
    <property type="match status" value="1"/>
</dbReference>
<dbReference type="KEGG" id="tap:GZ22_00485"/>
<dbReference type="OrthoDB" id="2920197at2"/>
<accession>A0A075LFR5</accession>
<evidence type="ECO:0008006" key="3">
    <source>
        <dbReference type="Google" id="ProtNLM"/>
    </source>
</evidence>
<dbReference type="InterPro" id="IPR021596">
    <property type="entry name" value="DUF3219"/>
</dbReference>
<dbReference type="Gene3D" id="2.40.30.80">
    <property type="entry name" value="YkvR-like"/>
    <property type="match status" value="1"/>
</dbReference>
<dbReference type="SUPFAM" id="SSF159173">
    <property type="entry name" value="YkvR-like"/>
    <property type="match status" value="1"/>
</dbReference>
<dbReference type="GeneID" id="34222619"/>
<protein>
    <recommendedName>
        <fullName evidence="3">DUF3219 family protein</fullName>
    </recommendedName>
</protein>
<dbReference type="RefSeq" id="WP_038557656.1">
    <property type="nucleotide sequence ID" value="NZ_CP008876.1"/>
</dbReference>
<sequence length="101" mass="11589">MNRKVVVNGMDLAAYDYEHKYVTKNGKELNEISFKFPVTSEDYHDVAVLLYKDDFRVEVPEENIAFEAAIKQYSTSITNLYEKDRVGEYSLVLEEKAGAAL</sequence>
<dbReference type="Proteomes" id="UP000027980">
    <property type="component" value="Chromosome"/>
</dbReference>
<dbReference type="HOGENOM" id="CLU_180560_0_0_9"/>
<dbReference type="AlphaFoldDB" id="A0A075LFR5"/>
<proteinExistence type="predicted"/>
<organism evidence="1 2">
    <name type="scientific">Terribacillus saccharophilus</name>
    <dbReference type="NCBI Taxonomy" id="361277"/>
    <lineage>
        <taxon>Bacteria</taxon>
        <taxon>Bacillati</taxon>
        <taxon>Bacillota</taxon>
        <taxon>Bacilli</taxon>
        <taxon>Bacillales</taxon>
        <taxon>Bacillaceae</taxon>
        <taxon>Terribacillus</taxon>
    </lineage>
</organism>
<evidence type="ECO:0000313" key="1">
    <source>
        <dbReference type="EMBL" id="AIF65274.1"/>
    </source>
</evidence>
<evidence type="ECO:0000313" key="2">
    <source>
        <dbReference type="Proteomes" id="UP000027980"/>
    </source>
</evidence>
<dbReference type="InterPro" id="IPR023105">
    <property type="entry name" value="YkvR-like_sf"/>
</dbReference>
<name>A0A075LFR5_9BACI</name>
<reference evidence="1 2" key="1">
    <citation type="submission" date="2014-07" db="EMBL/GenBank/DDBJ databases">
        <title>Complete genome sequence of a moderately halophilic bacterium Terribacillus aidingensis MP602, isolated from Cryptomeria fortunei in Tianmu mountain in China.</title>
        <authorList>
            <person name="Wang Y."/>
            <person name="Lu P."/>
            <person name="Zhang L."/>
        </authorList>
    </citation>
    <scope>NUCLEOTIDE SEQUENCE [LARGE SCALE GENOMIC DNA]</scope>
    <source>
        <strain evidence="1 2">MP602</strain>
    </source>
</reference>